<dbReference type="InterPro" id="IPR006553">
    <property type="entry name" value="Leu-rich_rpt_Cys-con_subtyp"/>
</dbReference>
<proteinExistence type="predicted"/>
<sequence length="703" mass="79589">MSNTGPQQYVYDEFGPKYSDLPMEILVEIFGYLNPGDRFQVGLTCKRWLEATQYQQFVNDLCLAFHKTHFSDSTSPVSGLLQSSRNFQNVVLSQVDFNETERFFSRFGENIYELSFKACDIREKTFTSILMSVPNLRTLRIEGCRELLMSGRLFESASDQAKLAETLQNVTTLSLACNRYLSDALFKRTVSLMPNLESIDLCGCHISFHKGLYRKFYPGRPDDASESVLTFYYISQFIERQADKLKSLNFSSTLIDGDALELLAGYENLQLETFNMNSCDQLTKPGISTLVQKQSSLQHLDFSRSVRFTDSCLVKICAHLPELKSLKIRRCRALTDLGIKQIVRLRKLQVLDISECESVTGQGIIQGIASSGPNPVLLELYVSALNLCESSVIKIAENFPSLRLLDLSYCFHSVSDLCLQIIFKNLIWLRHLNLDYCDKISDSAMTGVGMLQKVQDFETSKTTVPNTIEPAAQQDPDEIEPMPAVQLPVNPPEELYKISLRSRAEQEIVNDAMRKRAMMEICQQNEFKEDAVTSGLSIDRLKGLRVLRLSQCNKLSDISLMYAFKLKELRELSLAKCQQISIVGIKSLVRNCPSLEVVDLSECHNINDKSIELIAIHLKRLQTLSLDRCFQLSDFSLDYIAIHCKALRTLDVRGCRNMCAEPNLRLVSVPTLKTVHISKPGPYLGEAGYFVKKPPPPPMPKRI</sequence>
<dbReference type="EMBL" id="HBUE01037868">
    <property type="protein sequence ID" value="CAG6459530.1"/>
    <property type="molecule type" value="Transcribed_RNA"/>
</dbReference>
<dbReference type="GO" id="GO:0019005">
    <property type="term" value="C:SCF ubiquitin ligase complex"/>
    <property type="evidence" value="ECO:0007669"/>
    <property type="project" value="TreeGrafter"/>
</dbReference>
<dbReference type="PANTHER" id="PTHR13318:SF247">
    <property type="entry name" value="GH16156P"/>
    <property type="match status" value="1"/>
</dbReference>
<reference evidence="3" key="1">
    <citation type="submission" date="2021-05" db="EMBL/GenBank/DDBJ databases">
        <authorList>
            <person name="Alioto T."/>
            <person name="Alioto T."/>
            <person name="Gomez Garrido J."/>
        </authorList>
    </citation>
    <scope>NUCLEOTIDE SEQUENCE</scope>
</reference>
<dbReference type="InterPro" id="IPR001611">
    <property type="entry name" value="Leu-rich_rpt"/>
</dbReference>
<dbReference type="EMBL" id="HBUE01202897">
    <property type="protein sequence ID" value="CAG6530719.1"/>
    <property type="molecule type" value="Transcribed_RNA"/>
</dbReference>
<accession>A0A8D8K2P0</accession>
<dbReference type="EMBL" id="HBUE01037869">
    <property type="protein sequence ID" value="CAG6459531.1"/>
    <property type="molecule type" value="Transcribed_RNA"/>
</dbReference>
<dbReference type="Pfam" id="PF12937">
    <property type="entry name" value="F-box-like"/>
    <property type="match status" value="1"/>
</dbReference>
<dbReference type="InterPro" id="IPR032675">
    <property type="entry name" value="LRR_dom_sf"/>
</dbReference>
<protein>
    <submittedName>
        <fullName evidence="3">Uncharacterized F-box/LRR-repeat protein C02F5.7</fullName>
    </submittedName>
</protein>
<keyword evidence="1" id="KW-0833">Ubl conjugation pathway</keyword>
<dbReference type="Pfam" id="PF13516">
    <property type="entry name" value="LRR_6"/>
    <property type="match status" value="1"/>
</dbReference>
<dbReference type="SUPFAM" id="SSF52047">
    <property type="entry name" value="RNI-like"/>
    <property type="match status" value="2"/>
</dbReference>
<organism evidence="3">
    <name type="scientific">Culex pipiens</name>
    <name type="common">House mosquito</name>
    <dbReference type="NCBI Taxonomy" id="7175"/>
    <lineage>
        <taxon>Eukaryota</taxon>
        <taxon>Metazoa</taxon>
        <taxon>Ecdysozoa</taxon>
        <taxon>Arthropoda</taxon>
        <taxon>Hexapoda</taxon>
        <taxon>Insecta</taxon>
        <taxon>Pterygota</taxon>
        <taxon>Neoptera</taxon>
        <taxon>Endopterygota</taxon>
        <taxon>Diptera</taxon>
        <taxon>Nematocera</taxon>
        <taxon>Culicoidea</taxon>
        <taxon>Culicidae</taxon>
        <taxon>Culicinae</taxon>
        <taxon>Culicini</taxon>
        <taxon>Culex</taxon>
        <taxon>Culex</taxon>
    </lineage>
</organism>
<feature type="domain" description="F-box" evidence="2">
    <location>
        <begin position="15"/>
        <end position="61"/>
    </location>
</feature>
<dbReference type="PROSITE" id="PS50181">
    <property type="entry name" value="FBOX"/>
    <property type="match status" value="1"/>
</dbReference>
<dbReference type="AlphaFoldDB" id="A0A8D8K2P0"/>
<dbReference type="InterPro" id="IPR001810">
    <property type="entry name" value="F-box_dom"/>
</dbReference>
<evidence type="ECO:0000259" key="2">
    <source>
        <dbReference type="PROSITE" id="PS50181"/>
    </source>
</evidence>
<dbReference type="EMBL" id="HBUE01202898">
    <property type="protein sequence ID" value="CAG6530720.1"/>
    <property type="molecule type" value="Transcribed_RNA"/>
</dbReference>
<dbReference type="SMART" id="SM00256">
    <property type="entry name" value="FBOX"/>
    <property type="match status" value="1"/>
</dbReference>
<dbReference type="GO" id="GO:0031146">
    <property type="term" value="P:SCF-dependent proteasomal ubiquitin-dependent protein catabolic process"/>
    <property type="evidence" value="ECO:0007669"/>
    <property type="project" value="TreeGrafter"/>
</dbReference>
<evidence type="ECO:0000313" key="3">
    <source>
        <dbReference type="EMBL" id="CAG6582553.1"/>
    </source>
</evidence>
<dbReference type="InterPro" id="IPR036047">
    <property type="entry name" value="F-box-like_dom_sf"/>
</dbReference>
<name>A0A8D8K2P0_CULPI</name>
<dbReference type="EMBL" id="HBUE01309084">
    <property type="protein sequence ID" value="CAG6582552.1"/>
    <property type="molecule type" value="Transcribed_RNA"/>
</dbReference>
<dbReference type="Gene3D" id="3.80.10.10">
    <property type="entry name" value="Ribonuclease Inhibitor"/>
    <property type="match status" value="4"/>
</dbReference>
<dbReference type="PANTHER" id="PTHR13318">
    <property type="entry name" value="PARTNER OF PAIRED, ISOFORM B-RELATED"/>
    <property type="match status" value="1"/>
</dbReference>
<dbReference type="SUPFAM" id="SSF52058">
    <property type="entry name" value="L domain-like"/>
    <property type="match status" value="1"/>
</dbReference>
<evidence type="ECO:0000256" key="1">
    <source>
        <dbReference type="ARBA" id="ARBA00022786"/>
    </source>
</evidence>
<dbReference type="SMART" id="SM00367">
    <property type="entry name" value="LRR_CC"/>
    <property type="match status" value="11"/>
</dbReference>
<dbReference type="EMBL" id="HBUE01309085">
    <property type="protein sequence ID" value="CAG6582553.1"/>
    <property type="molecule type" value="Transcribed_RNA"/>
</dbReference>
<dbReference type="SUPFAM" id="SSF81383">
    <property type="entry name" value="F-box domain"/>
    <property type="match status" value="1"/>
</dbReference>